<evidence type="ECO:0000313" key="2">
    <source>
        <dbReference type="Proteomes" id="UP000310314"/>
    </source>
</evidence>
<reference evidence="1 2" key="1">
    <citation type="submission" date="2019-05" db="EMBL/GenBank/DDBJ databases">
        <authorList>
            <person name="Zhang J.-Y."/>
            <person name="Feg X."/>
            <person name="Du Z.-J."/>
        </authorList>
    </citation>
    <scope>NUCLEOTIDE SEQUENCE [LARGE SCALE GENOMIC DNA]</scope>
    <source>
        <strain evidence="1 2">RZ26</strain>
    </source>
</reference>
<keyword evidence="2" id="KW-1185">Reference proteome</keyword>
<gene>
    <name evidence="1" type="ORF">FEE95_09265</name>
</gene>
<comment type="caution">
    <text evidence="1">The sequence shown here is derived from an EMBL/GenBank/DDBJ whole genome shotgun (WGS) entry which is preliminary data.</text>
</comment>
<proteinExistence type="predicted"/>
<dbReference type="InterPro" id="IPR053825">
    <property type="entry name" value="DUF7009"/>
</dbReference>
<name>A0A5S3PPP2_9FLAO</name>
<dbReference type="AlphaFoldDB" id="A0A5S3PPP2"/>
<dbReference type="OrthoDB" id="7060517at2"/>
<accession>A0A5S3PPP2</accession>
<dbReference type="EMBL" id="VATY01000002">
    <property type="protein sequence ID" value="TMM56682.1"/>
    <property type="molecule type" value="Genomic_DNA"/>
</dbReference>
<sequence>MKIRIRGNSIRYRLTKSEVETFCNTGRLEETTDFGNTIFTYALEAKEGIDTLAAQFRDQTITLFLETGMSKIWFESNQIGFSRSVRGLNGSELKLLIEKDFVCMDEREEDQSDNYPNPKMR</sequence>
<dbReference type="Proteomes" id="UP000310314">
    <property type="component" value="Unassembled WGS sequence"/>
</dbReference>
<dbReference type="RefSeq" id="WP_138657666.1">
    <property type="nucleotide sequence ID" value="NZ_VATY01000002.1"/>
</dbReference>
<evidence type="ECO:0000313" key="1">
    <source>
        <dbReference type="EMBL" id="TMM56682.1"/>
    </source>
</evidence>
<protein>
    <submittedName>
        <fullName evidence="1">Uncharacterized protein</fullName>
    </submittedName>
</protein>
<organism evidence="1 2">
    <name type="scientific">Maribacter algarum</name>
    <name type="common">ex Zhang et al. 2020</name>
    <dbReference type="NCBI Taxonomy" id="2578118"/>
    <lineage>
        <taxon>Bacteria</taxon>
        <taxon>Pseudomonadati</taxon>
        <taxon>Bacteroidota</taxon>
        <taxon>Flavobacteriia</taxon>
        <taxon>Flavobacteriales</taxon>
        <taxon>Flavobacteriaceae</taxon>
        <taxon>Maribacter</taxon>
    </lineage>
</organism>
<dbReference type="Pfam" id="PF22668">
    <property type="entry name" value="DUF7009"/>
    <property type="match status" value="1"/>
</dbReference>